<proteinExistence type="inferred from homology"/>
<dbReference type="GO" id="GO:0003724">
    <property type="term" value="F:RNA helicase activity"/>
    <property type="evidence" value="ECO:0007669"/>
    <property type="project" value="UniProtKB-EC"/>
</dbReference>
<dbReference type="SMART" id="SM00490">
    <property type="entry name" value="HELICc"/>
    <property type="match status" value="1"/>
</dbReference>
<dbReference type="Gene3D" id="3.40.50.300">
    <property type="entry name" value="P-loop containing nucleotide triphosphate hydrolases"/>
    <property type="match status" value="2"/>
</dbReference>
<dbReference type="InterPro" id="IPR027417">
    <property type="entry name" value="P-loop_NTPase"/>
</dbReference>
<dbReference type="SUPFAM" id="SSF52540">
    <property type="entry name" value="P-loop containing nucleoside triphosphate hydrolases"/>
    <property type="match status" value="1"/>
</dbReference>
<dbReference type="PROSITE" id="PS51194">
    <property type="entry name" value="HELICASE_CTER"/>
    <property type="match status" value="1"/>
</dbReference>
<dbReference type="PANTHER" id="PTHR24031">
    <property type="entry name" value="RNA HELICASE"/>
    <property type="match status" value="1"/>
</dbReference>
<evidence type="ECO:0000313" key="12">
    <source>
        <dbReference type="EMBL" id="NOV45019.1"/>
    </source>
</evidence>
<comment type="similarity">
    <text evidence="7">Belongs to the DEAD box helicase family.</text>
</comment>
<name>A0A6M2DFK1_XENCH</name>
<feature type="coiled-coil region" evidence="8">
    <location>
        <begin position="532"/>
        <end position="559"/>
    </location>
</feature>
<keyword evidence="8" id="KW-0175">Coiled coil</keyword>
<comment type="catalytic activity">
    <reaction evidence="7">
        <text>ATP + H2O = ADP + phosphate + H(+)</text>
        <dbReference type="Rhea" id="RHEA:13065"/>
        <dbReference type="ChEBI" id="CHEBI:15377"/>
        <dbReference type="ChEBI" id="CHEBI:15378"/>
        <dbReference type="ChEBI" id="CHEBI:30616"/>
        <dbReference type="ChEBI" id="CHEBI:43474"/>
        <dbReference type="ChEBI" id="CHEBI:456216"/>
        <dbReference type="EC" id="3.6.4.13"/>
    </reaction>
</comment>
<dbReference type="AlphaFoldDB" id="A0A6M2DFK1"/>
<feature type="domain" description="Helicase ATP-binding" evidence="9">
    <location>
        <begin position="146"/>
        <end position="336"/>
    </location>
</feature>
<evidence type="ECO:0000259" key="11">
    <source>
        <dbReference type="PROSITE" id="PS51195"/>
    </source>
</evidence>
<dbReference type="InterPro" id="IPR014014">
    <property type="entry name" value="RNA_helicase_DEAD_Q_motif"/>
</dbReference>
<dbReference type="SMART" id="SM00487">
    <property type="entry name" value="DEXDc"/>
    <property type="match status" value="1"/>
</dbReference>
<keyword evidence="4 7" id="KW-0067">ATP-binding</keyword>
<evidence type="ECO:0000256" key="7">
    <source>
        <dbReference type="RuleBase" id="RU365068"/>
    </source>
</evidence>
<evidence type="ECO:0000256" key="8">
    <source>
        <dbReference type="SAM" id="Coils"/>
    </source>
</evidence>
<evidence type="ECO:0000259" key="9">
    <source>
        <dbReference type="PROSITE" id="PS51192"/>
    </source>
</evidence>
<dbReference type="InterPro" id="IPR001650">
    <property type="entry name" value="Helicase_C-like"/>
</dbReference>
<evidence type="ECO:0000256" key="5">
    <source>
        <dbReference type="ARBA" id="ARBA00022884"/>
    </source>
</evidence>
<feature type="short sequence motif" description="Q motif" evidence="6">
    <location>
        <begin position="114"/>
        <end position="142"/>
    </location>
</feature>
<evidence type="ECO:0000256" key="2">
    <source>
        <dbReference type="ARBA" id="ARBA00022801"/>
    </source>
</evidence>
<dbReference type="GO" id="GO:0003723">
    <property type="term" value="F:RNA binding"/>
    <property type="evidence" value="ECO:0007669"/>
    <property type="project" value="UniProtKB-UniRule"/>
</dbReference>
<feature type="domain" description="DEAD-box RNA helicase Q" evidence="11">
    <location>
        <begin position="114"/>
        <end position="142"/>
    </location>
</feature>
<dbReference type="Pfam" id="PF00270">
    <property type="entry name" value="DEAD"/>
    <property type="match status" value="1"/>
</dbReference>
<keyword evidence="5 7" id="KW-0694">RNA-binding</keyword>
<reference evidence="12" key="1">
    <citation type="submission" date="2020-03" db="EMBL/GenBank/DDBJ databases">
        <title>Transcriptomic Profiling of the Digestive Tract of the Rat Flea, Xenopsylla cheopis, Following Blood Feeding and Infection with Yersinia pestis.</title>
        <authorList>
            <person name="Bland D.M."/>
            <person name="Martens C.A."/>
            <person name="Virtaneva K."/>
            <person name="Kanakabandi K."/>
            <person name="Long D."/>
            <person name="Rosenke R."/>
            <person name="Saturday G.A."/>
            <person name="Hoyt F.H."/>
            <person name="Bruno D.P."/>
            <person name="Ribeiro J.M.C."/>
            <person name="Hinnebusch J."/>
        </authorList>
    </citation>
    <scope>NUCLEOTIDE SEQUENCE</scope>
</reference>
<dbReference type="Pfam" id="PF00271">
    <property type="entry name" value="Helicase_C"/>
    <property type="match status" value="1"/>
</dbReference>
<dbReference type="InterPro" id="IPR014001">
    <property type="entry name" value="Helicase_ATP-bd"/>
</dbReference>
<sequence>MKNSQWKDIQIEGSVLTDSGNLEGLIGIQELTDYDINTVTKGQKRNNDHLVKAESKSTELDPEPRAKKIKNQKKSKLQTTTKAIIENGFLVECLTESITPDTSDDTKVSINDLTGWNGLGLSSEILQALADLNFLTPTPIQALTLPPAILGRRDILGAAETGSGKTLAFGIPMIHGILQLKAKFDNISNKLSNPLYALILTPTRELTVQVKNHLVAIAKHTDIKIAAILGGMATVKQERILKHCPEIVVATPGRLWELIQERNEHLSKVDEIKFLAIDETDRMVERGHFNELQLLLERLNADESIAKKRQNFVFSATLTLVHDLPKHLALKRKRGAKILNQTPGQKLQHLIQLLGINNPKVVDVTHETGMAKTLTECRISCSIEHKDYYLYYLLKRHPGRTLVFCNSISCVRRLTQLFTILLCNPLPLHANMQQRQRLKNLERFRDNPEAVLVSTDVAARGLDIPDVQHVIHYQVPRSSENYVHRSGRTARAAKEGITILLMEPAESKNYAKLCRTLGKVEDLPLFPIDDAILSAMKKRVNLAREIDSLELQVRRTHAQSSWFEKNAEEMDILLDKDDSDDDDENKRIASNNKKSVSVKKKQLNSLLSQPLFPKGYSSRFPTCNGSLQLPLLNDDESKENAVDIMKKAIENYKSNEKRVKVLKLIKD</sequence>
<evidence type="ECO:0000256" key="6">
    <source>
        <dbReference type="PROSITE-ProRule" id="PRU00552"/>
    </source>
</evidence>
<dbReference type="EMBL" id="GIIL01001293">
    <property type="protein sequence ID" value="NOV45019.1"/>
    <property type="molecule type" value="Transcribed_RNA"/>
</dbReference>
<keyword evidence="2 7" id="KW-0378">Hydrolase</keyword>
<protein>
    <recommendedName>
        <fullName evidence="7">ATP-dependent RNA helicase</fullName>
        <ecNumber evidence="7">3.6.4.13</ecNumber>
    </recommendedName>
</protein>
<dbReference type="PROSITE" id="PS51195">
    <property type="entry name" value="Q_MOTIF"/>
    <property type="match status" value="1"/>
</dbReference>
<comment type="domain">
    <text evidence="7">The Q motif is unique to and characteristic of the DEAD box family of RNA helicases and controls ATP binding and hydrolysis.</text>
</comment>
<comment type="function">
    <text evidence="7">RNA helicase.</text>
</comment>
<evidence type="ECO:0000256" key="1">
    <source>
        <dbReference type="ARBA" id="ARBA00022741"/>
    </source>
</evidence>
<dbReference type="GO" id="GO:0016787">
    <property type="term" value="F:hydrolase activity"/>
    <property type="evidence" value="ECO:0007669"/>
    <property type="project" value="UniProtKB-KW"/>
</dbReference>
<evidence type="ECO:0000259" key="10">
    <source>
        <dbReference type="PROSITE" id="PS51194"/>
    </source>
</evidence>
<dbReference type="EC" id="3.6.4.13" evidence="7"/>
<dbReference type="CDD" id="cd18787">
    <property type="entry name" value="SF2_C_DEAD"/>
    <property type="match status" value="1"/>
</dbReference>
<dbReference type="CDD" id="cd17946">
    <property type="entry name" value="DEADc_DDX24"/>
    <property type="match status" value="1"/>
</dbReference>
<keyword evidence="3 7" id="KW-0347">Helicase</keyword>
<evidence type="ECO:0000256" key="4">
    <source>
        <dbReference type="ARBA" id="ARBA00022840"/>
    </source>
</evidence>
<organism evidence="12">
    <name type="scientific">Xenopsylla cheopis</name>
    <name type="common">Oriental rat flea</name>
    <name type="synonym">Pulex cheopis</name>
    <dbReference type="NCBI Taxonomy" id="163159"/>
    <lineage>
        <taxon>Eukaryota</taxon>
        <taxon>Metazoa</taxon>
        <taxon>Ecdysozoa</taxon>
        <taxon>Arthropoda</taxon>
        <taxon>Hexapoda</taxon>
        <taxon>Insecta</taxon>
        <taxon>Pterygota</taxon>
        <taxon>Neoptera</taxon>
        <taxon>Endopterygota</taxon>
        <taxon>Siphonaptera</taxon>
        <taxon>Pulicidae</taxon>
        <taxon>Xenopsyllinae</taxon>
        <taxon>Xenopsylla</taxon>
    </lineage>
</organism>
<evidence type="ECO:0000256" key="3">
    <source>
        <dbReference type="ARBA" id="ARBA00022806"/>
    </source>
</evidence>
<dbReference type="InterPro" id="IPR011545">
    <property type="entry name" value="DEAD/DEAH_box_helicase_dom"/>
</dbReference>
<accession>A0A6M2DFK1</accession>
<feature type="domain" description="Helicase C-terminal" evidence="10">
    <location>
        <begin position="385"/>
        <end position="536"/>
    </location>
</feature>
<dbReference type="PROSITE" id="PS51192">
    <property type="entry name" value="HELICASE_ATP_BIND_1"/>
    <property type="match status" value="1"/>
</dbReference>
<keyword evidence="1 7" id="KW-0547">Nucleotide-binding</keyword>
<dbReference type="GO" id="GO:0005524">
    <property type="term" value="F:ATP binding"/>
    <property type="evidence" value="ECO:0007669"/>
    <property type="project" value="UniProtKB-UniRule"/>
</dbReference>